<feature type="domain" description="HTH lysR-type" evidence="5">
    <location>
        <begin position="1"/>
        <end position="59"/>
    </location>
</feature>
<dbReference type="InterPro" id="IPR000847">
    <property type="entry name" value="LysR_HTH_N"/>
</dbReference>
<evidence type="ECO:0000256" key="3">
    <source>
        <dbReference type="ARBA" id="ARBA00023125"/>
    </source>
</evidence>
<name>S9S9E5_9RHOB</name>
<organism evidence="6 7">
    <name type="scientific">Rubellimicrobium thermophilum DSM 16684</name>
    <dbReference type="NCBI Taxonomy" id="1123069"/>
    <lineage>
        <taxon>Bacteria</taxon>
        <taxon>Pseudomonadati</taxon>
        <taxon>Pseudomonadota</taxon>
        <taxon>Alphaproteobacteria</taxon>
        <taxon>Rhodobacterales</taxon>
        <taxon>Roseobacteraceae</taxon>
        <taxon>Rubellimicrobium</taxon>
    </lineage>
</organism>
<keyword evidence="2" id="KW-0805">Transcription regulation</keyword>
<dbReference type="SUPFAM" id="SSF53850">
    <property type="entry name" value="Periplasmic binding protein-like II"/>
    <property type="match status" value="1"/>
</dbReference>
<dbReference type="STRING" id="1123069.ruthe_03114"/>
<dbReference type="HOGENOM" id="CLU_039613_16_2_5"/>
<dbReference type="GO" id="GO:0006351">
    <property type="term" value="P:DNA-templated transcription"/>
    <property type="evidence" value="ECO:0007669"/>
    <property type="project" value="TreeGrafter"/>
</dbReference>
<comment type="similarity">
    <text evidence="1">Belongs to the LysR transcriptional regulatory family.</text>
</comment>
<dbReference type="PANTHER" id="PTHR30537">
    <property type="entry name" value="HTH-TYPE TRANSCRIPTIONAL REGULATOR"/>
    <property type="match status" value="1"/>
</dbReference>
<dbReference type="GO" id="GO:0043565">
    <property type="term" value="F:sequence-specific DNA binding"/>
    <property type="evidence" value="ECO:0007669"/>
    <property type="project" value="TreeGrafter"/>
</dbReference>
<accession>S9S9E5</accession>
<keyword evidence="4" id="KW-0804">Transcription</keyword>
<dbReference type="Pfam" id="PF00126">
    <property type="entry name" value="HTH_1"/>
    <property type="match status" value="1"/>
</dbReference>
<sequence length="297" mass="33524">MDHFLTMRSFVEVVKKGSYTKAATFLGTSRALVSRHILDLEERLQVRLLNRTTRSITLTEQGRDYYEFCERILREIEETEAAISGSMREAQGSLAIVAPKWIGNYEIADAVTAFSLEYPEISVKLSLGGMAPNAYDFIERGFDVALHTRRIPDSLIRAKLIAQIAFVLCAAPAYLEQAPRLEGPEDLALHKGLIQSNDPVWRFERNGEIYKPRIRQAFSSNTYLVLRKAALKGLGVAMLPLPLVRDDLTAGTLVQVLPDQEIEERPLFAAFAPGPVTPQKVRLFIDFLAQWFRHHPI</sequence>
<evidence type="ECO:0000259" key="5">
    <source>
        <dbReference type="PROSITE" id="PS50931"/>
    </source>
</evidence>
<proteinExistence type="inferred from homology"/>
<dbReference type="PANTHER" id="PTHR30537:SF35">
    <property type="entry name" value="TRANSCRIPTIONAL REGULATORY PROTEIN"/>
    <property type="match status" value="1"/>
</dbReference>
<dbReference type="PATRIC" id="fig|1123069.3.peg.3087"/>
<dbReference type="RefSeq" id="WP_021099171.1">
    <property type="nucleotide sequence ID" value="NZ_KE557324.1"/>
</dbReference>
<dbReference type="EMBL" id="AOLV01000038">
    <property type="protein sequence ID" value="EPX82889.1"/>
    <property type="molecule type" value="Genomic_DNA"/>
</dbReference>
<keyword evidence="7" id="KW-1185">Reference proteome</keyword>
<dbReference type="SUPFAM" id="SSF46785">
    <property type="entry name" value="Winged helix' DNA-binding domain"/>
    <property type="match status" value="1"/>
</dbReference>
<evidence type="ECO:0000256" key="4">
    <source>
        <dbReference type="ARBA" id="ARBA00023163"/>
    </source>
</evidence>
<comment type="caution">
    <text evidence="6">The sequence shown here is derived from an EMBL/GenBank/DDBJ whole genome shotgun (WGS) entry which is preliminary data.</text>
</comment>
<dbReference type="InterPro" id="IPR036388">
    <property type="entry name" value="WH-like_DNA-bd_sf"/>
</dbReference>
<dbReference type="PROSITE" id="PS50931">
    <property type="entry name" value="HTH_LYSR"/>
    <property type="match status" value="1"/>
</dbReference>
<reference evidence="6 7" key="1">
    <citation type="journal article" date="2013" name="Stand. Genomic Sci.">
        <title>Genome sequence of the reddish-pigmented Rubellimicrobium thermophilum type strain (DSM 16684(T)), a member of the Roseobacter clade.</title>
        <authorList>
            <person name="Fiebig A."/>
            <person name="Riedel T."/>
            <person name="Gronow S."/>
            <person name="Petersen J."/>
            <person name="Klenk H.P."/>
            <person name="Goker M."/>
        </authorList>
    </citation>
    <scope>NUCLEOTIDE SEQUENCE [LARGE SCALE GENOMIC DNA]</scope>
    <source>
        <strain evidence="6 7">DSM 16684</strain>
    </source>
</reference>
<dbReference type="FunFam" id="1.10.10.10:FF:000001">
    <property type="entry name" value="LysR family transcriptional regulator"/>
    <property type="match status" value="1"/>
</dbReference>
<dbReference type="GO" id="GO:0003700">
    <property type="term" value="F:DNA-binding transcription factor activity"/>
    <property type="evidence" value="ECO:0007669"/>
    <property type="project" value="InterPro"/>
</dbReference>
<dbReference type="Proteomes" id="UP000015346">
    <property type="component" value="Unassembled WGS sequence"/>
</dbReference>
<dbReference type="Pfam" id="PF03466">
    <property type="entry name" value="LysR_substrate"/>
    <property type="match status" value="1"/>
</dbReference>
<keyword evidence="3" id="KW-0238">DNA-binding</keyword>
<evidence type="ECO:0000313" key="7">
    <source>
        <dbReference type="Proteomes" id="UP000015346"/>
    </source>
</evidence>
<gene>
    <name evidence="6" type="ORF">ruthe_03114</name>
</gene>
<dbReference type="InterPro" id="IPR058163">
    <property type="entry name" value="LysR-type_TF_proteobact-type"/>
</dbReference>
<dbReference type="CDD" id="cd08422">
    <property type="entry name" value="PBP2_CrgA_like"/>
    <property type="match status" value="1"/>
</dbReference>
<evidence type="ECO:0000313" key="6">
    <source>
        <dbReference type="EMBL" id="EPX82889.1"/>
    </source>
</evidence>
<evidence type="ECO:0000256" key="1">
    <source>
        <dbReference type="ARBA" id="ARBA00009437"/>
    </source>
</evidence>
<dbReference type="OrthoDB" id="9813056at2"/>
<dbReference type="AlphaFoldDB" id="S9S9E5"/>
<dbReference type="InterPro" id="IPR036390">
    <property type="entry name" value="WH_DNA-bd_sf"/>
</dbReference>
<protein>
    <submittedName>
        <fullName evidence="6">Transcriptional regulator</fullName>
    </submittedName>
</protein>
<dbReference type="InterPro" id="IPR005119">
    <property type="entry name" value="LysR_subst-bd"/>
</dbReference>
<dbReference type="Gene3D" id="1.10.10.10">
    <property type="entry name" value="Winged helix-like DNA-binding domain superfamily/Winged helix DNA-binding domain"/>
    <property type="match status" value="1"/>
</dbReference>
<dbReference type="Gene3D" id="3.40.190.290">
    <property type="match status" value="1"/>
</dbReference>
<evidence type="ECO:0000256" key="2">
    <source>
        <dbReference type="ARBA" id="ARBA00023015"/>
    </source>
</evidence>